<dbReference type="AlphaFoldDB" id="A0A6L9S4B9"/>
<protein>
    <submittedName>
        <fullName evidence="2">STAS domain-containing protein</fullName>
    </submittedName>
</protein>
<dbReference type="RefSeq" id="WP_163731653.1">
    <property type="nucleotide sequence ID" value="NZ_JAAGOA010000001.1"/>
</dbReference>
<comment type="caution">
    <text evidence="2">The sequence shown here is derived from an EMBL/GenBank/DDBJ whole genome shotgun (WGS) entry which is preliminary data.</text>
</comment>
<dbReference type="InterPro" id="IPR036513">
    <property type="entry name" value="STAS_dom_sf"/>
</dbReference>
<dbReference type="EMBL" id="JAAGOA010000001">
    <property type="protein sequence ID" value="NED98859.1"/>
    <property type="molecule type" value="Genomic_DNA"/>
</dbReference>
<name>A0A6L9S4B9_9ACTN</name>
<gene>
    <name evidence="2" type="ORF">G1H10_01595</name>
</gene>
<reference evidence="2 3" key="1">
    <citation type="submission" date="2020-02" db="EMBL/GenBank/DDBJ databases">
        <authorList>
            <person name="Li X.-J."/>
            <person name="Han X.-M."/>
        </authorList>
    </citation>
    <scope>NUCLEOTIDE SEQUENCE [LARGE SCALE GENOMIC DNA]</scope>
    <source>
        <strain evidence="2 3">CCTCC AB 2017055</strain>
    </source>
</reference>
<dbReference type="Proteomes" id="UP000475214">
    <property type="component" value="Unassembled WGS sequence"/>
</dbReference>
<dbReference type="InterPro" id="IPR002645">
    <property type="entry name" value="STAS_dom"/>
</dbReference>
<organism evidence="2 3">
    <name type="scientific">Phytoactinopolyspora halotolerans</name>
    <dbReference type="NCBI Taxonomy" id="1981512"/>
    <lineage>
        <taxon>Bacteria</taxon>
        <taxon>Bacillati</taxon>
        <taxon>Actinomycetota</taxon>
        <taxon>Actinomycetes</taxon>
        <taxon>Jiangellales</taxon>
        <taxon>Jiangellaceae</taxon>
        <taxon>Phytoactinopolyspora</taxon>
    </lineage>
</organism>
<evidence type="ECO:0000313" key="3">
    <source>
        <dbReference type="Proteomes" id="UP000475214"/>
    </source>
</evidence>
<dbReference type="SUPFAM" id="SSF52091">
    <property type="entry name" value="SpoIIaa-like"/>
    <property type="match status" value="1"/>
</dbReference>
<keyword evidence="3" id="KW-1185">Reference proteome</keyword>
<feature type="domain" description="STAS" evidence="1">
    <location>
        <begin position="14"/>
        <end position="109"/>
    </location>
</feature>
<dbReference type="Pfam" id="PF01740">
    <property type="entry name" value="STAS"/>
    <property type="match status" value="1"/>
</dbReference>
<evidence type="ECO:0000259" key="1">
    <source>
        <dbReference type="PROSITE" id="PS50801"/>
    </source>
</evidence>
<evidence type="ECO:0000313" key="2">
    <source>
        <dbReference type="EMBL" id="NED98859.1"/>
    </source>
</evidence>
<dbReference type="PROSITE" id="PS50801">
    <property type="entry name" value="STAS"/>
    <property type="match status" value="1"/>
</dbReference>
<proteinExistence type="predicted"/>
<dbReference type="Gene3D" id="3.30.750.24">
    <property type="entry name" value="STAS domain"/>
    <property type="match status" value="1"/>
</dbReference>
<sequence length="109" mass="11720">MSAVDVVDRGGREIVVFLSGDIDESISARLHEAVDRVATLERIGGLQHAIVDMHRVTALGDAGVEFLRELTERGREAGFTVSFASMTGPAHRAVEAAGWTFFEPSPPLS</sequence>
<accession>A0A6L9S4B9</accession>